<keyword evidence="2" id="KW-1185">Reference proteome</keyword>
<evidence type="ECO:0000313" key="2">
    <source>
        <dbReference type="Proteomes" id="UP000055024"/>
    </source>
</evidence>
<protein>
    <submittedName>
        <fullName evidence="1">Uncharacterized protein</fullName>
    </submittedName>
</protein>
<accession>A0A0V1HHB5</accession>
<dbReference type="Proteomes" id="UP000055024">
    <property type="component" value="Unassembled WGS sequence"/>
</dbReference>
<organism evidence="1 2">
    <name type="scientific">Trichinella zimbabwensis</name>
    <dbReference type="NCBI Taxonomy" id="268475"/>
    <lineage>
        <taxon>Eukaryota</taxon>
        <taxon>Metazoa</taxon>
        <taxon>Ecdysozoa</taxon>
        <taxon>Nematoda</taxon>
        <taxon>Enoplea</taxon>
        <taxon>Dorylaimia</taxon>
        <taxon>Trichinellida</taxon>
        <taxon>Trichinellidae</taxon>
        <taxon>Trichinella</taxon>
    </lineage>
</organism>
<proteinExistence type="predicted"/>
<dbReference type="EMBL" id="JYDP01000066">
    <property type="protein sequence ID" value="KRZ09905.1"/>
    <property type="molecule type" value="Genomic_DNA"/>
</dbReference>
<sequence length="189" mass="21651">MAEVSIDKNAKKIYIICDENSSDIAADSSLKITHVEEKVSEEVDEEKEGKVKKNILLPVDYWPESGRSCGVQRSARMWENVEKNRCKINYKTPLNETIHHECQISFGGKSALSLHQKSIPSSSVRHTQHLEILIHPTHVVRMRHFFDNCTYRNKIFINSINKQYPLISKLPLHDKLNVSPIISIALVGY</sequence>
<gene>
    <name evidence="1" type="ORF">T11_14189</name>
</gene>
<evidence type="ECO:0000313" key="1">
    <source>
        <dbReference type="EMBL" id="KRZ09905.1"/>
    </source>
</evidence>
<reference evidence="1 2" key="1">
    <citation type="submission" date="2015-01" db="EMBL/GenBank/DDBJ databases">
        <title>Evolution of Trichinella species and genotypes.</title>
        <authorList>
            <person name="Korhonen P.K."/>
            <person name="Edoardo P."/>
            <person name="Giuseppe L.R."/>
            <person name="Gasser R.B."/>
        </authorList>
    </citation>
    <scope>NUCLEOTIDE SEQUENCE [LARGE SCALE GENOMIC DNA]</scope>
    <source>
        <strain evidence="1">ISS1029</strain>
    </source>
</reference>
<dbReference type="OrthoDB" id="10633121at2759"/>
<comment type="caution">
    <text evidence="1">The sequence shown here is derived from an EMBL/GenBank/DDBJ whole genome shotgun (WGS) entry which is preliminary data.</text>
</comment>
<dbReference type="AlphaFoldDB" id="A0A0V1HHB5"/>
<name>A0A0V1HHB5_9BILA</name>